<dbReference type="PROSITE" id="PS51257">
    <property type="entry name" value="PROKAR_LIPOPROTEIN"/>
    <property type="match status" value="1"/>
</dbReference>
<dbReference type="EMBL" id="DSVI01000024">
    <property type="protein sequence ID" value="HGT49032.1"/>
    <property type="molecule type" value="Genomic_DNA"/>
</dbReference>
<feature type="signal peptide" evidence="1">
    <location>
        <begin position="1"/>
        <end position="21"/>
    </location>
</feature>
<dbReference type="AlphaFoldDB" id="A0A832G848"/>
<proteinExistence type="predicted"/>
<gene>
    <name evidence="2" type="ORF">ENS56_13430</name>
</gene>
<keyword evidence="1" id="KW-0732">Signal</keyword>
<reference evidence="2" key="1">
    <citation type="journal article" date="2020" name="mSystems">
        <title>Genome- and Community-Level Interaction Insights into Carbon Utilization and Element Cycling Functions of Hydrothermarchaeota in Hydrothermal Sediment.</title>
        <authorList>
            <person name="Zhou Z."/>
            <person name="Liu Y."/>
            <person name="Xu W."/>
            <person name="Pan J."/>
            <person name="Luo Z.H."/>
            <person name="Li M."/>
        </authorList>
    </citation>
    <scope>NUCLEOTIDE SEQUENCE [LARGE SCALE GENOMIC DNA]</scope>
    <source>
        <strain evidence="2">SpSt-500</strain>
    </source>
</reference>
<protein>
    <recommendedName>
        <fullName evidence="3">Lipoprotein</fullName>
    </recommendedName>
</protein>
<evidence type="ECO:0000256" key="1">
    <source>
        <dbReference type="SAM" id="SignalP"/>
    </source>
</evidence>
<feature type="chain" id="PRO_5032268648" description="Lipoprotein" evidence="1">
    <location>
        <begin position="22"/>
        <end position="162"/>
    </location>
</feature>
<accession>A0A832G848</accession>
<comment type="caution">
    <text evidence="2">The sequence shown here is derived from an EMBL/GenBank/DDBJ whole genome shotgun (WGS) entry which is preliminary data.</text>
</comment>
<sequence>MKKVIIIYLFTIPLLMFSCSKDTDIATNPSSSKDFIAKVISPYFYWTTFTYWDPLYNKYFTHCTPDYSFTYQGYNFELDYSRINNNNGTYLNTIIVNENGVLRTTVSWSNSDYQYNPRTILSPTFSINNQMLRLSIYVDEFYVPMQAYSEPYSIRVSISDGR</sequence>
<evidence type="ECO:0008006" key="3">
    <source>
        <dbReference type="Google" id="ProtNLM"/>
    </source>
</evidence>
<name>A0A832G848_9BACT</name>
<evidence type="ECO:0000313" key="2">
    <source>
        <dbReference type="EMBL" id="HGT49032.1"/>
    </source>
</evidence>
<organism evidence="2">
    <name type="scientific">Ignavibacterium album</name>
    <dbReference type="NCBI Taxonomy" id="591197"/>
    <lineage>
        <taxon>Bacteria</taxon>
        <taxon>Pseudomonadati</taxon>
        <taxon>Ignavibacteriota</taxon>
        <taxon>Ignavibacteria</taxon>
        <taxon>Ignavibacteriales</taxon>
        <taxon>Ignavibacteriaceae</taxon>
        <taxon>Ignavibacterium</taxon>
    </lineage>
</organism>